<dbReference type="GO" id="GO:0016491">
    <property type="term" value="F:oxidoreductase activity"/>
    <property type="evidence" value="ECO:0007669"/>
    <property type="project" value="UniProtKB-KW"/>
</dbReference>
<dbReference type="InterPro" id="IPR002347">
    <property type="entry name" value="SDR_fam"/>
</dbReference>
<dbReference type="VEuPathDB" id="FungiDB:BD410DRAFT_367877"/>
<dbReference type="PANTHER" id="PTHR24320">
    <property type="entry name" value="RETINOL DEHYDROGENASE"/>
    <property type="match status" value="1"/>
</dbReference>
<reference evidence="4 5" key="1">
    <citation type="submission" date="2018-06" db="EMBL/GenBank/DDBJ databases">
        <title>A transcriptomic atlas of mushroom development highlights an independent origin of complex multicellularity.</title>
        <authorList>
            <consortium name="DOE Joint Genome Institute"/>
            <person name="Krizsan K."/>
            <person name="Almasi E."/>
            <person name="Merenyi Z."/>
            <person name="Sahu N."/>
            <person name="Viragh M."/>
            <person name="Koszo T."/>
            <person name="Mondo S."/>
            <person name="Kiss B."/>
            <person name="Balint B."/>
            <person name="Kues U."/>
            <person name="Barry K."/>
            <person name="Hegedus J.C."/>
            <person name="Henrissat B."/>
            <person name="Johnson J."/>
            <person name="Lipzen A."/>
            <person name="Ohm R."/>
            <person name="Nagy I."/>
            <person name="Pangilinan J."/>
            <person name="Yan J."/>
            <person name="Xiong Y."/>
            <person name="Grigoriev I.V."/>
            <person name="Hibbett D.S."/>
            <person name="Nagy L.G."/>
        </authorList>
    </citation>
    <scope>NUCLEOTIDE SEQUENCE [LARGE SCALE GENOMIC DNA]</scope>
    <source>
        <strain evidence="4 5">SZMC22713</strain>
    </source>
</reference>
<evidence type="ECO:0000256" key="2">
    <source>
        <dbReference type="ARBA" id="ARBA00022857"/>
    </source>
</evidence>
<dbReference type="OrthoDB" id="191139at2759"/>
<dbReference type="Gene3D" id="3.40.50.720">
    <property type="entry name" value="NAD(P)-binding Rossmann-like Domain"/>
    <property type="match status" value="1"/>
</dbReference>
<keyword evidence="5" id="KW-1185">Reference proteome</keyword>
<evidence type="ECO:0000256" key="1">
    <source>
        <dbReference type="ARBA" id="ARBA00006484"/>
    </source>
</evidence>
<evidence type="ECO:0000313" key="5">
    <source>
        <dbReference type="Proteomes" id="UP000294933"/>
    </source>
</evidence>
<evidence type="ECO:0000313" key="4">
    <source>
        <dbReference type="EMBL" id="TDL20585.1"/>
    </source>
</evidence>
<dbReference type="PANTHER" id="PTHR24320:SF236">
    <property type="entry name" value="SHORT-CHAIN DEHYDROGENASE-RELATED"/>
    <property type="match status" value="1"/>
</dbReference>
<dbReference type="InterPro" id="IPR036291">
    <property type="entry name" value="NAD(P)-bd_dom_sf"/>
</dbReference>
<comment type="similarity">
    <text evidence="1">Belongs to the short-chain dehydrogenases/reductases (SDR) family.</text>
</comment>
<dbReference type="PRINTS" id="PR00081">
    <property type="entry name" value="GDHRDH"/>
</dbReference>
<proteinExistence type="inferred from homology"/>
<protein>
    <submittedName>
        <fullName evidence="4">NAD(P)-binding protein</fullName>
    </submittedName>
</protein>
<organism evidence="4 5">
    <name type="scientific">Rickenella mellea</name>
    <dbReference type="NCBI Taxonomy" id="50990"/>
    <lineage>
        <taxon>Eukaryota</taxon>
        <taxon>Fungi</taxon>
        <taxon>Dikarya</taxon>
        <taxon>Basidiomycota</taxon>
        <taxon>Agaricomycotina</taxon>
        <taxon>Agaricomycetes</taxon>
        <taxon>Hymenochaetales</taxon>
        <taxon>Rickenellaceae</taxon>
        <taxon>Rickenella</taxon>
    </lineage>
</organism>
<sequence length="297" mass="32641">MGIIASVISQQFPPKSKFQVQDIPDLTGKVVIVTGGNAGIGKETVKALLEHNAKVYVAARNKWKAEEAIRDLEMLTGKEAIFLPLDLADFSSIRRAAEEFLSKENTLHILFNNGGVMACPIDQLTKDGYDLQFGTNVLGHFFFTELLMHALFNVARSSPGEKARVVTTSSLANYFGDLDWDTFTDTPARKKKGTQFLYSQSKFGNVVVARELARRYGDQGILSFSLHPGSIKTNLFRHLPNIIQSVMNLVLHDVSYGALTQLYAGTSPDVVDLNGRVLLSVGKIKKAQPKSTRSCCG</sequence>
<accession>A0A4Y7PZK7</accession>
<keyword evidence="3" id="KW-0560">Oxidoreductase</keyword>
<evidence type="ECO:0000256" key="3">
    <source>
        <dbReference type="ARBA" id="ARBA00023002"/>
    </source>
</evidence>
<dbReference type="Pfam" id="PF00106">
    <property type="entry name" value="adh_short"/>
    <property type="match status" value="1"/>
</dbReference>
<gene>
    <name evidence="4" type="ORF">BD410DRAFT_367877</name>
</gene>
<dbReference type="STRING" id="50990.A0A4Y7PZK7"/>
<dbReference type="AlphaFoldDB" id="A0A4Y7PZK7"/>
<dbReference type="SUPFAM" id="SSF51735">
    <property type="entry name" value="NAD(P)-binding Rossmann-fold domains"/>
    <property type="match status" value="1"/>
</dbReference>
<keyword evidence="2" id="KW-0521">NADP</keyword>
<dbReference type="Proteomes" id="UP000294933">
    <property type="component" value="Unassembled WGS sequence"/>
</dbReference>
<dbReference type="EMBL" id="ML170187">
    <property type="protein sequence ID" value="TDL20585.1"/>
    <property type="molecule type" value="Genomic_DNA"/>
</dbReference>
<name>A0A4Y7PZK7_9AGAM</name>